<dbReference type="GO" id="GO:0008408">
    <property type="term" value="F:3'-5' exonuclease activity"/>
    <property type="evidence" value="ECO:0007669"/>
    <property type="project" value="TreeGrafter"/>
</dbReference>
<dbReference type="RefSeq" id="WP_313496483.1">
    <property type="nucleotide sequence ID" value="NZ_CP134879.1"/>
</dbReference>
<evidence type="ECO:0000313" key="6">
    <source>
        <dbReference type="Proteomes" id="UP001304125"/>
    </source>
</evidence>
<dbReference type="CDD" id="cd00027">
    <property type="entry name" value="BRCT"/>
    <property type="match status" value="1"/>
</dbReference>
<evidence type="ECO:0000256" key="1">
    <source>
        <dbReference type="ARBA" id="ARBA00022722"/>
    </source>
</evidence>
<dbReference type="FunFam" id="3.30.420.10:FF:000045">
    <property type="entry name" value="3'-5' exonuclease DinG"/>
    <property type="match status" value="1"/>
</dbReference>
<dbReference type="GO" id="GO:0003676">
    <property type="term" value="F:nucleic acid binding"/>
    <property type="evidence" value="ECO:0007669"/>
    <property type="project" value="InterPro"/>
</dbReference>
<dbReference type="InterPro" id="IPR012337">
    <property type="entry name" value="RNaseH-like_sf"/>
</dbReference>
<proteinExistence type="predicted"/>
<dbReference type="PANTHER" id="PTHR30231:SF4">
    <property type="entry name" value="PROTEIN NEN2"/>
    <property type="match status" value="1"/>
</dbReference>
<dbReference type="Gene3D" id="3.40.50.10190">
    <property type="entry name" value="BRCT domain"/>
    <property type="match status" value="1"/>
</dbReference>
<dbReference type="Gene3D" id="3.30.420.10">
    <property type="entry name" value="Ribonuclease H-like superfamily/Ribonuclease H"/>
    <property type="match status" value="1"/>
</dbReference>
<keyword evidence="3 5" id="KW-0269">Exonuclease</keyword>
<dbReference type="SMART" id="SM00479">
    <property type="entry name" value="EXOIII"/>
    <property type="match status" value="1"/>
</dbReference>
<gene>
    <name evidence="5" type="ORF">RN606_09060</name>
</gene>
<keyword evidence="6" id="KW-1185">Reference proteome</keyword>
<dbReference type="InterPro" id="IPR013520">
    <property type="entry name" value="Ribonucl_H"/>
</dbReference>
<dbReference type="SUPFAM" id="SSF52113">
    <property type="entry name" value="BRCT domain"/>
    <property type="match status" value="1"/>
</dbReference>
<evidence type="ECO:0000259" key="4">
    <source>
        <dbReference type="SMART" id="SM00479"/>
    </source>
</evidence>
<organism evidence="5 6">
    <name type="scientific">Demequina capsici</name>
    <dbReference type="NCBI Taxonomy" id="3075620"/>
    <lineage>
        <taxon>Bacteria</taxon>
        <taxon>Bacillati</taxon>
        <taxon>Actinomycetota</taxon>
        <taxon>Actinomycetes</taxon>
        <taxon>Micrococcales</taxon>
        <taxon>Demequinaceae</taxon>
        <taxon>Demequina</taxon>
    </lineage>
</organism>
<dbReference type="Proteomes" id="UP001304125">
    <property type="component" value="Chromosome"/>
</dbReference>
<reference evidence="5 6" key="1">
    <citation type="submission" date="2023-09" db="EMBL/GenBank/DDBJ databases">
        <title>Demequina sp. a novel bacteria isolated from Capsicum annuum.</title>
        <authorList>
            <person name="Humaira Z."/>
            <person name="Lee J."/>
            <person name="Cho D."/>
        </authorList>
    </citation>
    <scope>NUCLEOTIDE SEQUENCE [LARGE SCALE GENOMIC DNA]</scope>
    <source>
        <strain evidence="5 6">OYTSA14</strain>
    </source>
</reference>
<dbReference type="CDD" id="cd06127">
    <property type="entry name" value="DEDDh"/>
    <property type="match status" value="1"/>
</dbReference>
<evidence type="ECO:0000313" key="5">
    <source>
        <dbReference type="EMBL" id="WNM23517.1"/>
    </source>
</evidence>
<dbReference type="Pfam" id="PF00929">
    <property type="entry name" value="RNase_T"/>
    <property type="match status" value="1"/>
</dbReference>
<feature type="domain" description="Exonuclease" evidence="4">
    <location>
        <begin position="3"/>
        <end position="168"/>
    </location>
</feature>
<evidence type="ECO:0000256" key="2">
    <source>
        <dbReference type="ARBA" id="ARBA00022801"/>
    </source>
</evidence>
<dbReference type="AlphaFoldDB" id="A0AA96J5V7"/>
<dbReference type="SUPFAM" id="SSF53098">
    <property type="entry name" value="Ribonuclease H-like"/>
    <property type="match status" value="1"/>
</dbReference>
<dbReference type="InterPro" id="IPR036420">
    <property type="entry name" value="BRCT_dom_sf"/>
</dbReference>
<name>A0AA96J5V7_9MICO</name>
<dbReference type="PANTHER" id="PTHR30231">
    <property type="entry name" value="DNA POLYMERASE III SUBUNIT EPSILON"/>
    <property type="match status" value="1"/>
</dbReference>
<dbReference type="InterPro" id="IPR036397">
    <property type="entry name" value="RNaseH_sf"/>
</dbReference>
<keyword evidence="2" id="KW-0378">Hydrolase</keyword>
<keyword evidence="1" id="KW-0540">Nuclease</keyword>
<dbReference type="EMBL" id="CP134879">
    <property type="protein sequence ID" value="WNM23517.1"/>
    <property type="molecule type" value="Genomic_DNA"/>
</dbReference>
<sequence length="403" mass="43028">MAGFAVVDLETTGFAYHSRDRICEVAVVLVDRDGRQEGTYSTLVNPQRDLGAQHVHGISARDARLAPTFDLIAGDLASLLAGRVFVAHNSTFDASFLIAEFARAGWPLSLTREETLCTMRLAAQYGAPAKLGDCCRHFGIPLDDAHEALADAVATAGLLARYIEESPRRDEWDEWLAFGESLQWPSPPRLATPPFARGSASAGGDLLARVSSSLSSAASGAADVVGADEYLDLLDRVLLDRRISAAERVALSSLAGALGLGADDVARLNRRYMLGVVDAVCADDVLTADDRAAIIQLAGLLDLEGLEVEALLASAESRVSSVAGEVELRPGDRIVLTGMSMDRKRELTVLAEARGLVVWPNVTKRVRAVVAQDPASQSEKARKAREYGIPVVQQATLVAFSAH</sequence>
<accession>A0AA96J5V7</accession>
<evidence type="ECO:0000256" key="3">
    <source>
        <dbReference type="ARBA" id="ARBA00022839"/>
    </source>
</evidence>
<protein>
    <submittedName>
        <fullName evidence="5">Exonuclease domain-containing protein</fullName>
    </submittedName>
</protein>